<feature type="transmembrane region" description="Helical" evidence="5">
    <location>
        <begin position="210"/>
        <end position="226"/>
    </location>
</feature>
<dbReference type="Pfam" id="PF04932">
    <property type="entry name" value="Wzy_C"/>
    <property type="match status" value="1"/>
</dbReference>
<evidence type="ECO:0000256" key="3">
    <source>
        <dbReference type="ARBA" id="ARBA00022989"/>
    </source>
</evidence>
<dbReference type="GO" id="GO:0016020">
    <property type="term" value="C:membrane"/>
    <property type="evidence" value="ECO:0007669"/>
    <property type="project" value="UniProtKB-SubCell"/>
</dbReference>
<name>A0A857EW28_9GAMM</name>
<dbReference type="EMBL" id="CP043727">
    <property type="protein sequence ID" value="QHB31301.1"/>
    <property type="molecule type" value="Genomic_DNA"/>
</dbReference>
<feature type="transmembrane region" description="Helical" evidence="5">
    <location>
        <begin position="231"/>
        <end position="248"/>
    </location>
</feature>
<dbReference type="InterPro" id="IPR051533">
    <property type="entry name" value="WaaL-like"/>
</dbReference>
<feature type="transmembrane region" description="Helical" evidence="5">
    <location>
        <begin position="187"/>
        <end position="204"/>
    </location>
</feature>
<keyword evidence="2 5" id="KW-0812">Transmembrane</keyword>
<feature type="transmembrane region" description="Helical" evidence="5">
    <location>
        <begin position="386"/>
        <end position="404"/>
    </location>
</feature>
<feature type="transmembrane region" description="Helical" evidence="5">
    <location>
        <begin position="331"/>
        <end position="352"/>
    </location>
</feature>
<evidence type="ECO:0000313" key="7">
    <source>
        <dbReference type="EMBL" id="QHB31301.1"/>
    </source>
</evidence>
<feature type="transmembrane region" description="Helical" evidence="5">
    <location>
        <begin position="65"/>
        <end position="85"/>
    </location>
</feature>
<dbReference type="PANTHER" id="PTHR37422:SF13">
    <property type="entry name" value="LIPOPOLYSACCHARIDE BIOSYNTHESIS PROTEIN PA4999-RELATED"/>
    <property type="match status" value="1"/>
</dbReference>
<dbReference type="RefSeq" id="WP_159677221.1">
    <property type="nucleotide sequence ID" value="NZ_CP043727.1"/>
</dbReference>
<dbReference type="Proteomes" id="UP000464402">
    <property type="component" value="Chromosome"/>
</dbReference>
<dbReference type="GO" id="GO:0016874">
    <property type="term" value="F:ligase activity"/>
    <property type="evidence" value="ECO:0007669"/>
    <property type="project" value="UniProtKB-KW"/>
</dbReference>
<evidence type="ECO:0000256" key="1">
    <source>
        <dbReference type="ARBA" id="ARBA00004141"/>
    </source>
</evidence>
<feature type="transmembrane region" description="Helical" evidence="5">
    <location>
        <begin position="156"/>
        <end position="175"/>
    </location>
</feature>
<evidence type="ECO:0000313" key="8">
    <source>
        <dbReference type="Proteomes" id="UP000464402"/>
    </source>
</evidence>
<dbReference type="KEGG" id="yca:F0T03_03280"/>
<dbReference type="PANTHER" id="PTHR37422">
    <property type="entry name" value="TEICHURONIC ACID BIOSYNTHESIS PROTEIN TUAE"/>
    <property type="match status" value="1"/>
</dbReference>
<feature type="transmembrane region" description="Helical" evidence="5">
    <location>
        <begin position="120"/>
        <end position="144"/>
    </location>
</feature>
<dbReference type="AlphaFoldDB" id="A0A857EW28"/>
<protein>
    <submittedName>
        <fullName evidence="7">O-antigen ligase family protein</fullName>
    </submittedName>
</protein>
<feature type="transmembrane region" description="Helical" evidence="5">
    <location>
        <begin position="20"/>
        <end position="53"/>
    </location>
</feature>
<keyword evidence="4 5" id="KW-0472">Membrane</keyword>
<evidence type="ECO:0000256" key="2">
    <source>
        <dbReference type="ARBA" id="ARBA00022692"/>
    </source>
</evidence>
<proteinExistence type="predicted"/>
<sequence>MITPSTSSPGTSPASLRSDMLSSIAALLLGIALPTSNPLINISLVLILISLIINRKSLQLRPLLTNPLVYLPAAMFALLALSLLFHHNSYGPDMVGKDKKFLYILPLALFFIHQPQRVKLFCIGFLTANAVALVGTLAVGVLHIPIGNIDPANPTIFKLQITQNFFLALSAMLWLMLAFKHQGWQRWGYALLVVAACYSVLFLVLGRTGYVALVVGLGVWLFFSLGSRQRWLLVAMGGIAFAALLLIPNKAAERITQGVDEIKVCMTASSGDAGDACRTSMGQRSVFAIEAARLIKEAPILGHGAGGFYYEDPTINYKINNPHNQYLLETVQSGVIGLIIFLAWVVCCYRVIWQQTPALRNVLLAILTSYMACNFFNSFLLDSSEGHLFMIFVAILAGYSVTNTQQNSDKRLTK</sequence>
<reference evidence="8" key="1">
    <citation type="submission" date="2019-09" db="EMBL/GenBank/DDBJ databases">
        <title>Yersinia canariae sp. nov., isolated from a human yersiniosis case.</title>
        <authorList>
            <person name="Nguyen S.V."/>
            <person name="Greig D."/>
            <person name="Hurley D."/>
            <person name="Cao Y."/>
            <person name="McCabe E."/>
            <person name="Mitchell M."/>
            <person name="Jenkins C."/>
            <person name="Fanning S."/>
        </authorList>
    </citation>
    <scope>NUCLEOTIDE SEQUENCE [LARGE SCALE GENOMIC DNA]</scope>
    <source>
        <strain evidence="8">NCTC 14382</strain>
    </source>
</reference>
<evidence type="ECO:0000259" key="6">
    <source>
        <dbReference type="Pfam" id="PF04932"/>
    </source>
</evidence>
<keyword evidence="3 5" id="KW-1133">Transmembrane helix</keyword>
<feature type="domain" description="O-antigen ligase-related" evidence="6">
    <location>
        <begin position="194"/>
        <end position="342"/>
    </location>
</feature>
<accession>A0A857EW28</accession>
<comment type="subcellular location">
    <subcellularLocation>
        <location evidence="1">Membrane</location>
        <topology evidence="1">Multi-pass membrane protein</topology>
    </subcellularLocation>
</comment>
<organism evidence="7 8">
    <name type="scientific">Yersinia canariae</name>
    <dbReference type="NCBI Taxonomy" id="2607663"/>
    <lineage>
        <taxon>Bacteria</taxon>
        <taxon>Pseudomonadati</taxon>
        <taxon>Pseudomonadota</taxon>
        <taxon>Gammaproteobacteria</taxon>
        <taxon>Enterobacterales</taxon>
        <taxon>Yersiniaceae</taxon>
        <taxon>Yersinia</taxon>
    </lineage>
</organism>
<dbReference type="InterPro" id="IPR007016">
    <property type="entry name" value="O-antigen_ligase-rel_domated"/>
</dbReference>
<gene>
    <name evidence="7" type="ORF">F0T03_03280</name>
</gene>
<evidence type="ECO:0000256" key="5">
    <source>
        <dbReference type="SAM" id="Phobius"/>
    </source>
</evidence>
<keyword evidence="7" id="KW-0436">Ligase</keyword>
<evidence type="ECO:0000256" key="4">
    <source>
        <dbReference type="ARBA" id="ARBA00023136"/>
    </source>
</evidence>
<feature type="transmembrane region" description="Helical" evidence="5">
    <location>
        <begin position="359"/>
        <end position="380"/>
    </location>
</feature>
<keyword evidence="8" id="KW-1185">Reference proteome</keyword>